<feature type="transmembrane region" description="Helical" evidence="1">
    <location>
        <begin position="234"/>
        <end position="252"/>
    </location>
</feature>
<gene>
    <name evidence="2" type="ORF">ABT384_30225</name>
</gene>
<sequence>MTHFPPPAEELRLLDLELRQLDARRAQLLHRRAWLVTALHTAAPPAPASVAAPRPEASAPRVQNVLLVLGGVLLTIAAIAFTLVSWGHMGIAGRALVLGGVTVAVLAAPVPLLKHGLRSTAESVAGIGLALTVLDAYALHEVGLADVDATGYIAAASAVLAALWTAYGLLPRTSALRLPLPAALVTAQLPLTLWAVAADAGLFGVTAAVLATAAADTGVALRVTTGSVRITAMIGAYGMGAWGVWAAGWLSWTATGPSAAARAAALLLFAAAIALTAAWQAVATKQSGGLSATAGLLTVAALGGTARPVLPDAWTVPAYLVCGIALLAALRVNRLPEAVRAGLARASAAVQGLALLWTLPLVVIALLGPVAWVERAWSGTPADMREATTLDTPWPPHSETVPVVLALVAVVLLLAARDATWRPRALTAVLGLAWATALVLPTVLEMPYAMGLVAYGVTTAGALAAAAAWVRPSEHPAGPLTATILALLSSLTLAFLSLTTEPATLSTLAALTALFAAASWKQHLAPFTAPTALVYATALACATGAAAGWEPQYTALLVLAVPVVAALLAARLDDARTTIPVEATGALAALLAVGMTAVSADLPMLALVLALCAVITAGTAIRPDRRPVAYASAALFVLATWVRLAAWDIGTPEAYTLPVTIPALLVGALRRRRDPQTSSWTAYGPGLAATLVPSLLAAWGDPNWTRPLLLGLAALAVTLLGARHHLQAPLVLGGTVLALDALHELAPYIVQVTDALPRWVPPALAGLLLLALGATYEQRLKDARKMRDFLAGLH</sequence>
<feature type="transmembrane region" description="Helical" evidence="1">
    <location>
        <begin position="314"/>
        <end position="332"/>
    </location>
</feature>
<keyword evidence="1" id="KW-0812">Transmembrane</keyword>
<feature type="transmembrane region" description="Helical" evidence="1">
    <location>
        <begin position="400"/>
        <end position="416"/>
    </location>
</feature>
<feature type="transmembrane region" description="Helical" evidence="1">
    <location>
        <begin position="628"/>
        <end position="646"/>
    </location>
</feature>
<feature type="transmembrane region" description="Helical" evidence="1">
    <location>
        <begin position="604"/>
        <end position="621"/>
    </location>
</feature>
<evidence type="ECO:0000313" key="2">
    <source>
        <dbReference type="EMBL" id="MER7376915.1"/>
    </source>
</evidence>
<evidence type="ECO:0000256" key="1">
    <source>
        <dbReference type="SAM" id="Phobius"/>
    </source>
</evidence>
<feature type="transmembrane region" description="Helical" evidence="1">
    <location>
        <begin position="579"/>
        <end position="598"/>
    </location>
</feature>
<evidence type="ECO:0000313" key="3">
    <source>
        <dbReference type="Proteomes" id="UP001486207"/>
    </source>
</evidence>
<accession>A0ABV1XZT7</accession>
<feature type="transmembrane region" description="Helical" evidence="1">
    <location>
        <begin position="704"/>
        <end position="722"/>
    </location>
</feature>
<feature type="transmembrane region" description="Helical" evidence="1">
    <location>
        <begin position="450"/>
        <end position="470"/>
    </location>
</feature>
<feature type="transmembrane region" description="Helical" evidence="1">
    <location>
        <begin position="425"/>
        <end position="444"/>
    </location>
</feature>
<dbReference type="RefSeq" id="WP_190073889.1">
    <property type="nucleotide sequence ID" value="NZ_BNBM01000016.1"/>
</dbReference>
<organism evidence="2 3">
    <name type="scientific">Streptomyces lanatus</name>
    <dbReference type="NCBI Taxonomy" id="66900"/>
    <lineage>
        <taxon>Bacteria</taxon>
        <taxon>Bacillati</taxon>
        <taxon>Actinomycetota</taxon>
        <taxon>Actinomycetes</taxon>
        <taxon>Kitasatosporales</taxon>
        <taxon>Streptomycetaceae</taxon>
        <taxon>Streptomyces</taxon>
    </lineage>
</organism>
<protein>
    <recommendedName>
        <fullName evidence="4">Integral membrane protein</fullName>
    </recommendedName>
</protein>
<feature type="transmembrane region" description="Helical" evidence="1">
    <location>
        <begin position="681"/>
        <end position="698"/>
    </location>
</feature>
<dbReference type="PROSITE" id="PS51318">
    <property type="entry name" value="TAT"/>
    <property type="match status" value="1"/>
</dbReference>
<dbReference type="InterPro" id="IPR006311">
    <property type="entry name" value="TAT_signal"/>
</dbReference>
<feature type="transmembrane region" description="Helical" evidence="1">
    <location>
        <begin position="64"/>
        <end position="85"/>
    </location>
</feature>
<proteinExistence type="predicted"/>
<feature type="transmembrane region" description="Helical" evidence="1">
    <location>
        <begin position="353"/>
        <end position="373"/>
    </location>
</feature>
<dbReference type="Proteomes" id="UP001486207">
    <property type="component" value="Unassembled WGS sequence"/>
</dbReference>
<feature type="transmembrane region" description="Helical" evidence="1">
    <location>
        <begin position="503"/>
        <end position="520"/>
    </location>
</feature>
<feature type="transmembrane region" description="Helical" evidence="1">
    <location>
        <begin position="477"/>
        <end position="497"/>
    </location>
</feature>
<feature type="transmembrane region" description="Helical" evidence="1">
    <location>
        <begin position="120"/>
        <end position="139"/>
    </location>
</feature>
<feature type="transmembrane region" description="Helical" evidence="1">
    <location>
        <begin position="532"/>
        <end position="549"/>
    </location>
</feature>
<keyword evidence="1" id="KW-0472">Membrane</keyword>
<dbReference type="NCBIfam" id="NF047321">
    <property type="entry name" value="SCO7613_CTERM"/>
    <property type="match status" value="1"/>
</dbReference>
<keyword evidence="1" id="KW-1133">Transmembrane helix</keyword>
<dbReference type="EMBL" id="JBEPFB010000016">
    <property type="protein sequence ID" value="MER7376915.1"/>
    <property type="molecule type" value="Genomic_DNA"/>
</dbReference>
<feature type="transmembrane region" description="Helical" evidence="1">
    <location>
        <begin position="264"/>
        <end position="282"/>
    </location>
</feature>
<feature type="transmembrane region" description="Helical" evidence="1">
    <location>
        <begin position="191"/>
        <end position="214"/>
    </location>
</feature>
<feature type="transmembrane region" description="Helical" evidence="1">
    <location>
        <begin position="91"/>
        <end position="113"/>
    </location>
</feature>
<dbReference type="InterPro" id="IPR058062">
    <property type="entry name" value="SCO7613_C"/>
</dbReference>
<feature type="transmembrane region" description="Helical" evidence="1">
    <location>
        <begin position="151"/>
        <end position="170"/>
    </location>
</feature>
<keyword evidence="3" id="KW-1185">Reference proteome</keyword>
<comment type="caution">
    <text evidence="2">The sequence shown here is derived from an EMBL/GenBank/DDBJ whole genome shotgun (WGS) entry which is preliminary data.</text>
</comment>
<name>A0ABV1XZT7_9ACTN</name>
<feature type="transmembrane region" description="Helical" evidence="1">
    <location>
        <begin position="756"/>
        <end position="776"/>
    </location>
</feature>
<reference evidence="2 3" key="1">
    <citation type="submission" date="2024-06" db="EMBL/GenBank/DDBJ databases">
        <title>The Natural Products Discovery Center: Release of the First 8490 Sequenced Strains for Exploring Actinobacteria Biosynthetic Diversity.</title>
        <authorList>
            <person name="Kalkreuter E."/>
            <person name="Kautsar S.A."/>
            <person name="Yang D."/>
            <person name="Bader C.D."/>
            <person name="Teijaro C.N."/>
            <person name="Fluegel L."/>
            <person name="Davis C.M."/>
            <person name="Simpson J.R."/>
            <person name="Lauterbach L."/>
            <person name="Steele A.D."/>
            <person name="Gui C."/>
            <person name="Meng S."/>
            <person name="Li G."/>
            <person name="Viehrig K."/>
            <person name="Ye F."/>
            <person name="Su P."/>
            <person name="Kiefer A.F."/>
            <person name="Nichols A."/>
            <person name="Cepeda A.J."/>
            <person name="Yan W."/>
            <person name="Fan B."/>
            <person name="Jiang Y."/>
            <person name="Adhikari A."/>
            <person name="Zheng C.-J."/>
            <person name="Schuster L."/>
            <person name="Cowan T.M."/>
            <person name="Smanski M.J."/>
            <person name="Chevrette M.G."/>
            <person name="De Carvalho L.P.S."/>
            <person name="Shen B."/>
        </authorList>
    </citation>
    <scope>NUCLEOTIDE SEQUENCE [LARGE SCALE GENOMIC DNA]</scope>
    <source>
        <strain evidence="2 3">NPDC000155</strain>
    </source>
</reference>
<evidence type="ECO:0008006" key="4">
    <source>
        <dbReference type="Google" id="ProtNLM"/>
    </source>
</evidence>
<feature type="transmembrane region" description="Helical" evidence="1">
    <location>
        <begin position="555"/>
        <end position="572"/>
    </location>
</feature>